<evidence type="ECO:0000313" key="1">
    <source>
        <dbReference type="EMBL" id="QIW89943.1"/>
    </source>
</evidence>
<dbReference type="EMBL" id="MT259468">
    <property type="protein sequence ID" value="QIW89943.1"/>
    <property type="molecule type" value="Genomic_DNA"/>
</dbReference>
<accession>A0A6H0X6L4</accession>
<protein>
    <submittedName>
        <fullName evidence="1">Uncharacterized protein</fullName>
    </submittedName>
</protein>
<organism evidence="1">
    <name type="scientific">Aeromonas phage PS</name>
    <dbReference type="NCBI Taxonomy" id="2723762"/>
    <lineage>
        <taxon>Viruses</taxon>
        <taxon>Duplodnaviria</taxon>
        <taxon>Heunggongvirae</taxon>
        <taxon>Uroviricota</taxon>
        <taxon>Caudoviricetes</taxon>
        <taxon>Autographivirales</taxon>
        <taxon>Autoscriptoviridae</taxon>
        <taxon>Savitribaivirus</taxon>
        <taxon>Savitribaivirus PS</taxon>
    </lineage>
</organism>
<sequence>MGTNMITATTFNSLPAHQRTELLVEGLGGKVRRRSKPVCGVGRNDAGYPTAAYLGGVMVLCPAYQAWKNMLVRCYSKQYQQKQPTYVRCYVSDVWLSFMQFRQWWLHHYKDGYALDKDLLLLGNVVYSPSTCLYVPQWLNNLTTDSKAARGSLPIGVAYSARCPNNPYKAYCNDGAGRRVSLGNHPTQEAAYTAWLEYKLSVADNHSAEMEAILPGLTSKVKVKIRSLR</sequence>
<name>A0A6H0X6L4_9CAUD</name>
<proteinExistence type="predicted"/>
<reference evidence="1" key="1">
    <citation type="submission" date="2020-03" db="EMBL/GenBank/DDBJ databases">
        <authorList>
            <person name="Tagunde S.N."/>
            <person name="Newase S.K."/>
            <person name="Nagar V.S."/>
            <person name="Kapadnis B.P."/>
            <person name="Pandit S.V."/>
        </authorList>
    </citation>
    <scope>NUCLEOTIDE SEQUENCE [LARGE SCALE GENOMIC DNA]</scope>
</reference>